<reference evidence="3 4" key="1">
    <citation type="submission" date="2016-04" db="EMBL/GenBank/DDBJ databases">
        <title>A degradative enzymes factory behind the ericoid mycorrhizal symbiosis.</title>
        <authorList>
            <consortium name="DOE Joint Genome Institute"/>
            <person name="Martino E."/>
            <person name="Morin E."/>
            <person name="Grelet G."/>
            <person name="Kuo A."/>
            <person name="Kohler A."/>
            <person name="Daghino S."/>
            <person name="Barry K."/>
            <person name="Choi C."/>
            <person name="Cichocki N."/>
            <person name="Clum A."/>
            <person name="Copeland A."/>
            <person name="Hainaut M."/>
            <person name="Haridas S."/>
            <person name="Labutti K."/>
            <person name="Lindquist E."/>
            <person name="Lipzen A."/>
            <person name="Khouja H.-R."/>
            <person name="Murat C."/>
            <person name="Ohm R."/>
            <person name="Olson A."/>
            <person name="Spatafora J."/>
            <person name="Veneault-Fourrey C."/>
            <person name="Henrissat B."/>
            <person name="Grigoriev I."/>
            <person name="Martin F."/>
            <person name="Perotto S."/>
        </authorList>
    </citation>
    <scope>NUCLEOTIDE SEQUENCE [LARGE SCALE GENOMIC DNA]</scope>
    <source>
        <strain evidence="3 4">E</strain>
    </source>
</reference>
<evidence type="ECO:0000259" key="2">
    <source>
        <dbReference type="SMART" id="SM00382"/>
    </source>
</evidence>
<organism evidence="3 4">
    <name type="scientific">Hyaloscypha bicolor E</name>
    <dbReference type="NCBI Taxonomy" id="1095630"/>
    <lineage>
        <taxon>Eukaryota</taxon>
        <taxon>Fungi</taxon>
        <taxon>Dikarya</taxon>
        <taxon>Ascomycota</taxon>
        <taxon>Pezizomycotina</taxon>
        <taxon>Leotiomycetes</taxon>
        <taxon>Helotiales</taxon>
        <taxon>Hyaloscyphaceae</taxon>
        <taxon>Hyaloscypha</taxon>
        <taxon>Hyaloscypha bicolor</taxon>
    </lineage>
</organism>
<dbReference type="RefSeq" id="XP_024741491.1">
    <property type="nucleotide sequence ID" value="XM_024879482.1"/>
</dbReference>
<feature type="domain" description="AAA+ ATPase" evidence="2">
    <location>
        <begin position="589"/>
        <end position="714"/>
    </location>
</feature>
<feature type="compositionally biased region" description="Basic and acidic residues" evidence="1">
    <location>
        <begin position="154"/>
        <end position="169"/>
    </location>
</feature>
<proteinExistence type="predicted"/>
<dbReference type="AlphaFoldDB" id="A0A2J6TNI7"/>
<dbReference type="SMART" id="SM00382">
    <property type="entry name" value="AAA"/>
    <property type="match status" value="1"/>
</dbReference>
<dbReference type="PANTHER" id="PTHR46411:SF4">
    <property type="entry name" value="AAA+ ATPASE DOMAIN-CONTAINING PROTEIN"/>
    <property type="match status" value="1"/>
</dbReference>
<keyword evidence="4" id="KW-1185">Reference proteome</keyword>
<feature type="compositionally biased region" description="Basic and acidic residues" evidence="1">
    <location>
        <begin position="118"/>
        <end position="145"/>
    </location>
</feature>
<feature type="region of interest" description="Disordered" evidence="1">
    <location>
        <begin position="118"/>
        <end position="169"/>
    </location>
</feature>
<dbReference type="Pfam" id="PF23232">
    <property type="entry name" value="AAA_lid_13"/>
    <property type="match status" value="1"/>
</dbReference>
<accession>A0A2J6TNI7</accession>
<dbReference type="OrthoDB" id="10042665at2759"/>
<dbReference type="STRING" id="1095630.A0A2J6TNI7"/>
<keyword evidence="3" id="KW-0378">Hydrolase</keyword>
<feature type="region of interest" description="Disordered" evidence="1">
    <location>
        <begin position="446"/>
        <end position="474"/>
    </location>
</feature>
<feature type="compositionally biased region" description="Polar residues" evidence="1">
    <location>
        <begin position="841"/>
        <end position="856"/>
    </location>
</feature>
<dbReference type="PANTHER" id="PTHR46411">
    <property type="entry name" value="FAMILY ATPASE, PUTATIVE-RELATED"/>
    <property type="match status" value="1"/>
</dbReference>
<feature type="region of interest" description="Disordered" evidence="1">
    <location>
        <begin position="1"/>
        <end position="79"/>
    </location>
</feature>
<dbReference type="Gene3D" id="3.40.50.300">
    <property type="entry name" value="P-loop containing nucleotide triphosphate hydrolases"/>
    <property type="match status" value="1"/>
</dbReference>
<dbReference type="InterPro" id="IPR003959">
    <property type="entry name" value="ATPase_AAA_core"/>
</dbReference>
<name>A0A2J6TNI7_9HELO</name>
<dbReference type="SUPFAM" id="SSF52540">
    <property type="entry name" value="P-loop containing nucleoside triphosphate hydrolases"/>
    <property type="match status" value="1"/>
</dbReference>
<dbReference type="EMBL" id="KZ613749">
    <property type="protein sequence ID" value="PMD64587.1"/>
    <property type="molecule type" value="Genomic_DNA"/>
</dbReference>
<feature type="compositionally biased region" description="Basic and acidic residues" evidence="1">
    <location>
        <begin position="58"/>
        <end position="75"/>
    </location>
</feature>
<dbReference type="Proteomes" id="UP000235371">
    <property type="component" value="Unassembled WGS sequence"/>
</dbReference>
<dbReference type="GO" id="GO:0016887">
    <property type="term" value="F:ATP hydrolysis activity"/>
    <property type="evidence" value="ECO:0007669"/>
    <property type="project" value="InterPro"/>
</dbReference>
<evidence type="ECO:0000313" key="4">
    <source>
        <dbReference type="Proteomes" id="UP000235371"/>
    </source>
</evidence>
<dbReference type="InParanoid" id="A0A2J6TNI7"/>
<evidence type="ECO:0000256" key="1">
    <source>
        <dbReference type="SAM" id="MobiDB-lite"/>
    </source>
</evidence>
<dbReference type="InterPro" id="IPR056599">
    <property type="entry name" value="AAA_lid_fung"/>
</dbReference>
<dbReference type="Pfam" id="PF00004">
    <property type="entry name" value="AAA"/>
    <property type="match status" value="1"/>
</dbReference>
<feature type="compositionally biased region" description="Pro residues" evidence="1">
    <location>
        <begin position="46"/>
        <end position="55"/>
    </location>
</feature>
<feature type="compositionally biased region" description="Basic and acidic residues" evidence="1">
    <location>
        <begin position="32"/>
        <end position="43"/>
    </location>
</feature>
<dbReference type="Pfam" id="PF22942">
    <property type="entry name" value="DUF7025"/>
    <property type="match status" value="1"/>
</dbReference>
<dbReference type="CDD" id="cd19481">
    <property type="entry name" value="RecA-like_protease"/>
    <property type="match status" value="1"/>
</dbReference>
<dbReference type="InterPro" id="IPR054289">
    <property type="entry name" value="DUF7025"/>
</dbReference>
<protein>
    <submittedName>
        <fullName evidence="3">P-loop containing nucleoside triphosphate hydrolase protein</fullName>
    </submittedName>
</protein>
<dbReference type="InterPro" id="IPR003593">
    <property type="entry name" value="AAA+_ATPase"/>
</dbReference>
<evidence type="ECO:0000313" key="3">
    <source>
        <dbReference type="EMBL" id="PMD64587.1"/>
    </source>
</evidence>
<dbReference type="GO" id="GO:0005524">
    <property type="term" value="F:ATP binding"/>
    <property type="evidence" value="ECO:0007669"/>
    <property type="project" value="InterPro"/>
</dbReference>
<gene>
    <name evidence="3" type="ORF">K444DRAFT_608945</name>
</gene>
<dbReference type="GeneID" id="36587559"/>
<dbReference type="InterPro" id="IPR027417">
    <property type="entry name" value="P-loop_NTPase"/>
</dbReference>
<sequence length="863" mass="97812">MALETPNRLIIGTDNTHLAEYDKFIPSPETQEESHEKSARSDTDIPEPPTLPPNPVKSDQKKSENTSKHIFRVEYTDNTGTVIAVKQGTAPPLDSSDQGEDAPVFELIKRVKVFAKTSKDTKKTSKDGSSTEKDDGSATDRKDGATDTNSNLASKDKSEGPKDKSQDTEDVKLKLKDFDVSPESNTTWSLKILSEHLMNALRAVVEYYPGLQLLSHAVEFNEPYKELIHHMDELEHYKDNQPADHPPEYQNKCKEHIEELLRYLRVTFGEKLKEEHMRHQRDPPVCTFPYLWLLFKPGEEVYWKWGSSEKLVSSFIVEKLTGGVSADTRATPLKVSNWGIDYDCEVIGRVAYSHLFQPFDGEKPIRELKMYPAKFHKDDPKKDGALSRKEQFLQSGKAFFELCKSGGHYRMLRGRPLVGVGKAGQKSMVHGRVVVDLNQYYQDADEASSKPKMMANNVGDKNDSGENDNEDDTTARTGCRCVHCGKKPRQRKGRDWIRFDNIDPDDSPPPEDDLFYRLCFVLVQVWLLSDRKWECVHVSDLHDVQFNESVLDSLVLSPEIKSTVQALAWRSLQRARCSFNADFVEGKGNGQILLLHGAPGVGKTATAECVAELMKRPLIALTCGDLGTDVVAVERKLKKYMSWGEIWNGVVLLDEADVYLESRQKGEVKRNALVSVFLRELEQFQGIMFLTTNRVGTFDDAFLSRIHVGLLYKALADEDREKIWSNHFERLKSEKVEPAISVHPDAELYISGAWRKNNEIQRDIIEIQWNGREIRNAFQTALALASYEKNGTKKDGEKMKEIILRAHHIQSVVVMSKQFKIFVDDTKREGNEESRARLSQLRGSSTGVVSKDSSFNLGIPGRK</sequence>
<feature type="region of interest" description="Disordered" evidence="1">
    <location>
        <begin position="828"/>
        <end position="863"/>
    </location>
</feature>